<dbReference type="EMBL" id="BJWL01000027">
    <property type="protein sequence ID" value="GFZ18450.1"/>
    <property type="molecule type" value="Genomic_DNA"/>
</dbReference>
<sequence length="335" mass="36326">MPNSRRDLIAAPSRSRLPPIRIRERAPRHSFSIEFSDLIKGVVAKFARLREKAEGLSTDSSRSRSSNSFGLSEEEVSEEAAGEEVAPDEEEKEEVEDGEEVNHVEDLAPAITHPTQILAVELILMLSSNFKAADDLKFLVVAPATEDLIEHSFNQRGSLGSIAEEEVGMAPKFRALGKKKAAGVKLDHLAPNPILALPSPVVEAPKFAVVELGNYGGPEGVQKQADHERHSDPPASCGELITLKERRSSFMLGKVFDRGFNKARDSYEKQVAKLRLSIFQEADEKGVGAVEVGTTLSNEFMGEEEEVAGEGESKKAVGAEGDSVNEGNPNTQPAE</sequence>
<feature type="compositionally biased region" description="Low complexity" evidence="1">
    <location>
        <begin position="55"/>
        <end position="71"/>
    </location>
</feature>
<accession>A0A7J0H5T4</accession>
<feature type="compositionally biased region" description="Polar residues" evidence="1">
    <location>
        <begin position="325"/>
        <end position="335"/>
    </location>
</feature>
<feature type="compositionally biased region" description="Acidic residues" evidence="1">
    <location>
        <begin position="72"/>
        <end position="99"/>
    </location>
</feature>
<evidence type="ECO:0000313" key="3">
    <source>
        <dbReference type="Proteomes" id="UP000585474"/>
    </source>
</evidence>
<name>A0A7J0H5T4_9ERIC</name>
<evidence type="ECO:0000313" key="2">
    <source>
        <dbReference type="EMBL" id="GFZ18450.1"/>
    </source>
</evidence>
<comment type="caution">
    <text evidence="2">The sequence shown here is derived from an EMBL/GenBank/DDBJ whole genome shotgun (WGS) entry which is preliminary data.</text>
</comment>
<proteinExistence type="predicted"/>
<dbReference type="AlphaFoldDB" id="A0A7J0H5T4"/>
<organism evidence="2 3">
    <name type="scientific">Actinidia rufa</name>
    <dbReference type="NCBI Taxonomy" id="165716"/>
    <lineage>
        <taxon>Eukaryota</taxon>
        <taxon>Viridiplantae</taxon>
        <taxon>Streptophyta</taxon>
        <taxon>Embryophyta</taxon>
        <taxon>Tracheophyta</taxon>
        <taxon>Spermatophyta</taxon>
        <taxon>Magnoliopsida</taxon>
        <taxon>eudicotyledons</taxon>
        <taxon>Gunneridae</taxon>
        <taxon>Pentapetalae</taxon>
        <taxon>asterids</taxon>
        <taxon>Ericales</taxon>
        <taxon>Actinidiaceae</taxon>
        <taxon>Actinidia</taxon>
    </lineage>
</organism>
<dbReference type="Proteomes" id="UP000585474">
    <property type="component" value="Unassembled WGS sequence"/>
</dbReference>
<feature type="region of interest" description="Disordered" evidence="1">
    <location>
        <begin position="298"/>
        <end position="335"/>
    </location>
</feature>
<keyword evidence="3" id="KW-1185">Reference proteome</keyword>
<feature type="region of interest" description="Disordered" evidence="1">
    <location>
        <begin position="54"/>
        <end position="100"/>
    </location>
</feature>
<evidence type="ECO:0000256" key="1">
    <source>
        <dbReference type="SAM" id="MobiDB-lite"/>
    </source>
</evidence>
<gene>
    <name evidence="2" type="ORF">Acr_27g0001890</name>
</gene>
<reference evidence="2 3" key="1">
    <citation type="submission" date="2019-07" db="EMBL/GenBank/DDBJ databases">
        <title>De Novo Assembly of kiwifruit Actinidia rufa.</title>
        <authorList>
            <person name="Sugita-Konishi S."/>
            <person name="Sato K."/>
            <person name="Mori E."/>
            <person name="Abe Y."/>
            <person name="Kisaki G."/>
            <person name="Hamano K."/>
            <person name="Suezawa K."/>
            <person name="Otani M."/>
            <person name="Fukuda T."/>
            <person name="Manabe T."/>
            <person name="Gomi K."/>
            <person name="Tabuchi M."/>
            <person name="Akimitsu K."/>
            <person name="Kataoka I."/>
        </authorList>
    </citation>
    <scope>NUCLEOTIDE SEQUENCE [LARGE SCALE GENOMIC DNA]</scope>
    <source>
        <strain evidence="3">cv. Fuchu</strain>
    </source>
</reference>
<protein>
    <submittedName>
        <fullName evidence="2">Uncharacterized protein</fullName>
    </submittedName>
</protein>
<feature type="region of interest" description="Disordered" evidence="1">
    <location>
        <begin position="1"/>
        <end position="23"/>
    </location>
</feature>